<keyword evidence="1" id="KW-0812">Transmembrane</keyword>
<dbReference type="InterPro" id="IPR053195">
    <property type="entry name" value="Bax-like"/>
</dbReference>
<dbReference type="Pfam" id="PF01832">
    <property type="entry name" value="Glucosaminidase"/>
    <property type="match status" value="1"/>
</dbReference>
<name>A0ABU9MZ95_9GAMM</name>
<dbReference type="PANTHER" id="PTHR40572:SF1">
    <property type="entry name" value="PROTEIN BAX"/>
    <property type="match status" value="1"/>
</dbReference>
<dbReference type="Gene3D" id="1.10.530.10">
    <property type="match status" value="1"/>
</dbReference>
<dbReference type="InterPro" id="IPR002901">
    <property type="entry name" value="MGlyc_endo_b_GlcNAc-like_dom"/>
</dbReference>
<evidence type="ECO:0000313" key="3">
    <source>
        <dbReference type="EMBL" id="MEM0516283.1"/>
    </source>
</evidence>
<evidence type="ECO:0000313" key="4">
    <source>
        <dbReference type="Proteomes" id="UP001447008"/>
    </source>
</evidence>
<protein>
    <submittedName>
        <fullName evidence="3">Glucosaminidase domain-containing protein</fullName>
    </submittedName>
</protein>
<dbReference type="PANTHER" id="PTHR40572">
    <property type="entry name" value="PROTEIN BAX"/>
    <property type="match status" value="1"/>
</dbReference>
<feature type="domain" description="Mannosyl-glycoprotein endo-beta-N-acetylglucosamidase-like" evidence="2">
    <location>
        <begin position="134"/>
        <end position="267"/>
    </location>
</feature>
<keyword evidence="1" id="KW-0472">Membrane</keyword>
<keyword evidence="4" id="KW-1185">Reference proteome</keyword>
<sequence length="272" mass="31295">MIKKLRLILFTIVAITGLLYPFIWGDQEQSVQVTESTPEQVVKKPVVEKPRHNVKLPDFAQVTDIKKKKSQFFNFIRGPVEKANSRVRDQRATLEIALMMIQHQQALSTTQEQKVEDIFAEYGFADEEISELSLQQALRRVDVIPKELVMMQAANESAWGTSRFARIGLNFFGQWCFSEGCGLVPNRRNQGAKHEVAVYQSVQEAVDAYFYNINTHNAYRELRDIRAELRQAQQPLTAKALAYGLMSYSERGEAYIEELHAMIDHNKAYFDE</sequence>
<evidence type="ECO:0000259" key="2">
    <source>
        <dbReference type="Pfam" id="PF01832"/>
    </source>
</evidence>
<organism evidence="3 4">
    <name type="scientific">Pseudoalteromonas qingdaonensis</name>
    <dbReference type="NCBI Taxonomy" id="3131913"/>
    <lineage>
        <taxon>Bacteria</taxon>
        <taxon>Pseudomonadati</taxon>
        <taxon>Pseudomonadota</taxon>
        <taxon>Gammaproteobacteria</taxon>
        <taxon>Alteromonadales</taxon>
        <taxon>Pseudoalteromonadaceae</taxon>
        <taxon>Pseudoalteromonas</taxon>
    </lineage>
</organism>
<comment type="caution">
    <text evidence="3">The sequence shown here is derived from an EMBL/GenBank/DDBJ whole genome shotgun (WGS) entry which is preliminary data.</text>
</comment>
<proteinExistence type="predicted"/>
<feature type="transmembrane region" description="Helical" evidence="1">
    <location>
        <begin position="7"/>
        <end position="24"/>
    </location>
</feature>
<gene>
    <name evidence="3" type="ORF">WCN91_12820</name>
</gene>
<accession>A0ABU9MZ95</accession>
<reference evidence="3 4" key="1">
    <citation type="submission" date="2024-03" db="EMBL/GenBank/DDBJ databases">
        <title>Pseudoalteromonas qingdaonensis sp. nov., isolated from the intestines of marine benthic organisms.</title>
        <authorList>
            <person name="Lin X."/>
            <person name="Fang S."/>
            <person name="Hu X."/>
        </authorList>
    </citation>
    <scope>NUCLEOTIDE SEQUENCE [LARGE SCALE GENOMIC DNA]</scope>
    <source>
        <strain evidence="3 4">YIC-827</strain>
    </source>
</reference>
<dbReference type="Proteomes" id="UP001447008">
    <property type="component" value="Unassembled WGS sequence"/>
</dbReference>
<keyword evidence="1" id="KW-1133">Transmembrane helix</keyword>
<dbReference type="EMBL" id="JBCGCU010000016">
    <property type="protein sequence ID" value="MEM0516283.1"/>
    <property type="molecule type" value="Genomic_DNA"/>
</dbReference>
<evidence type="ECO:0000256" key="1">
    <source>
        <dbReference type="SAM" id="Phobius"/>
    </source>
</evidence>
<dbReference type="RefSeq" id="WP_342679655.1">
    <property type="nucleotide sequence ID" value="NZ_JBCGCU010000016.1"/>
</dbReference>